<reference evidence="7" key="2">
    <citation type="submission" date="2020-11" db="EMBL/GenBank/DDBJ databases">
        <authorList>
            <person name="McCartney M.A."/>
            <person name="Auch B."/>
            <person name="Kono T."/>
            <person name="Mallez S."/>
            <person name="Becker A."/>
            <person name="Gohl D.M."/>
            <person name="Silverstein K.A.T."/>
            <person name="Koren S."/>
            <person name="Bechman K.B."/>
            <person name="Herman A."/>
            <person name="Abrahante J.E."/>
            <person name="Garbe J."/>
        </authorList>
    </citation>
    <scope>NUCLEOTIDE SEQUENCE</scope>
    <source>
        <strain evidence="7">Duluth1</strain>
        <tissue evidence="7">Whole animal</tissue>
    </source>
</reference>
<proteinExistence type="predicted"/>
<dbReference type="GO" id="GO:0007166">
    <property type="term" value="P:cell surface receptor signaling pathway"/>
    <property type="evidence" value="ECO:0007669"/>
    <property type="project" value="InterPro"/>
</dbReference>
<comment type="caution">
    <text evidence="7">The sequence shown here is derived from an EMBL/GenBank/DDBJ whole genome shotgun (WGS) entry which is preliminary data.</text>
</comment>
<evidence type="ECO:0000256" key="1">
    <source>
        <dbReference type="ARBA" id="ARBA00004141"/>
    </source>
</evidence>
<feature type="transmembrane region" description="Helical" evidence="5">
    <location>
        <begin position="118"/>
        <end position="141"/>
    </location>
</feature>
<feature type="transmembrane region" description="Helical" evidence="5">
    <location>
        <begin position="220"/>
        <end position="238"/>
    </location>
</feature>
<reference evidence="7" key="1">
    <citation type="journal article" date="2019" name="bioRxiv">
        <title>The Genome of the Zebra Mussel, Dreissena polymorpha: A Resource for Invasive Species Research.</title>
        <authorList>
            <person name="McCartney M.A."/>
            <person name="Auch B."/>
            <person name="Kono T."/>
            <person name="Mallez S."/>
            <person name="Zhang Y."/>
            <person name="Obille A."/>
            <person name="Becker A."/>
            <person name="Abrahante J.E."/>
            <person name="Garbe J."/>
            <person name="Badalamenti J.P."/>
            <person name="Herman A."/>
            <person name="Mangelson H."/>
            <person name="Liachko I."/>
            <person name="Sullivan S."/>
            <person name="Sone E.D."/>
            <person name="Koren S."/>
            <person name="Silverstein K.A.T."/>
            <person name="Beckman K.B."/>
            <person name="Gohl D.M."/>
        </authorList>
    </citation>
    <scope>NUCLEOTIDE SEQUENCE</scope>
    <source>
        <strain evidence="7">Duluth1</strain>
        <tissue evidence="7">Whole animal</tissue>
    </source>
</reference>
<dbReference type="InterPro" id="IPR017981">
    <property type="entry name" value="GPCR_2-like_7TM"/>
</dbReference>
<dbReference type="GO" id="GO:0016020">
    <property type="term" value="C:membrane"/>
    <property type="evidence" value="ECO:0007669"/>
    <property type="project" value="UniProtKB-SubCell"/>
</dbReference>
<evidence type="ECO:0000313" key="8">
    <source>
        <dbReference type="Proteomes" id="UP000828390"/>
    </source>
</evidence>
<keyword evidence="2 5" id="KW-0812">Transmembrane</keyword>
<dbReference type="AlphaFoldDB" id="A0A9D4DW51"/>
<evidence type="ECO:0000256" key="2">
    <source>
        <dbReference type="ARBA" id="ARBA00022692"/>
    </source>
</evidence>
<feature type="transmembrane region" description="Helical" evidence="5">
    <location>
        <begin position="12"/>
        <end position="33"/>
    </location>
</feature>
<accession>A0A9D4DW51</accession>
<dbReference type="EMBL" id="JAIWYP010000009">
    <property type="protein sequence ID" value="KAH3768283.1"/>
    <property type="molecule type" value="Genomic_DNA"/>
</dbReference>
<sequence>MYQTDAKQIVGISLLVAAMILQIVCILLTRILIKLEYGGYMAVMRTWLFLSSTMEHVFYIIFHVNYTYIKSGDEQPDTCILMRFLMSFCSTFTTMWILTIAAFYLVMPIKPEKCLSSIVRFLTHCVALTWTFVSCLLYLVIAFRLKADNALEYIHSCWNDISNTLHFYNCYGNEIIPFLVTAFILVNARFRISTHKRTMSSRMPEYHVNVTQLRRTINRYIVLIVFLFIYYIGLYIRFVFDKRGSDLVMMAMQCGRSVAIAVTVCLLDKDVLALIFRRPFSTPMLLLHPNEIGLQSLSTELTLVECT</sequence>
<comment type="subcellular location">
    <subcellularLocation>
        <location evidence="1">Membrane</location>
        <topology evidence="1">Multi-pass membrane protein</topology>
    </subcellularLocation>
</comment>
<protein>
    <recommendedName>
        <fullName evidence="6">G-protein coupled receptors family 2 profile 2 domain-containing protein</fullName>
    </recommendedName>
</protein>
<dbReference type="PROSITE" id="PS50261">
    <property type="entry name" value="G_PROTEIN_RECEP_F2_4"/>
    <property type="match status" value="1"/>
</dbReference>
<feature type="transmembrane region" description="Helical" evidence="5">
    <location>
        <begin position="84"/>
        <end position="106"/>
    </location>
</feature>
<keyword evidence="8" id="KW-1185">Reference proteome</keyword>
<feature type="transmembrane region" description="Helical" evidence="5">
    <location>
        <begin position="45"/>
        <end position="64"/>
    </location>
</feature>
<name>A0A9D4DW51_DREPO</name>
<dbReference type="Proteomes" id="UP000828390">
    <property type="component" value="Unassembled WGS sequence"/>
</dbReference>
<evidence type="ECO:0000256" key="5">
    <source>
        <dbReference type="SAM" id="Phobius"/>
    </source>
</evidence>
<gene>
    <name evidence="7" type="ORF">DPMN_169495</name>
</gene>
<organism evidence="7 8">
    <name type="scientific">Dreissena polymorpha</name>
    <name type="common">Zebra mussel</name>
    <name type="synonym">Mytilus polymorpha</name>
    <dbReference type="NCBI Taxonomy" id="45954"/>
    <lineage>
        <taxon>Eukaryota</taxon>
        <taxon>Metazoa</taxon>
        <taxon>Spiralia</taxon>
        <taxon>Lophotrochozoa</taxon>
        <taxon>Mollusca</taxon>
        <taxon>Bivalvia</taxon>
        <taxon>Autobranchia</taxon>
        <taxon>Heteroconchia</taxon>
        <taxon>Euheterodonta</taxon>
        <taxon>Imparidentia</taxon>
        <taxon>Neoheterodontei</taxon>
        <taxon>Myida</taxon>
        <taxon>Dreissenoidea</taxon>
        <taxon>Dreissenidae</taxon>
        <taxon>Dreissena</taxon>
    </lineage>
</organism>
<keyword evidence="3 5" id="KW-1133">Transmembrane helix</keyword>
<evidence type="ECO:0000256" key="3">
    <source>
        <dbReference type="ARBA" id="ARBA00022989"/>
    </source>
</evidence>
<evidence type="ECO:0000256" key="4">
    <source>
        <dbReference type="ARBA" id="ARBA00023136"/>
    </source>
</evidence>
<feature type="domain" description="G-protein coupled receptors family 2 profile 2" evidence="6">
    <location>
        <begin position="4"/>
        <end position="268"/>
    </location>
</feature>
<keyword evidence="4 5" id="KW-0472">Membrane</keyword>
<evidence type="ECO:0000259" key="6">
    <source>
        <dbReference type="PROSITE" id="PS50261"/>
    </source>
</evidence>
<dbReference type="GO" id="GO:0004888">
    <property type="term" value="F:transmembrane signaling receptor activity"/>
    <property type="evidence" value="ECO:0007669"/>
    <property type="project" value="InterPro"/>
</dbReference>
<evidence type="ECO:0000313" key="7">
    <source>
        <dbReference type="EMBL" id="KAH3768283.1"/>
    </source>
</evidence>